<comment type="caution">
    <text evidence="1">The sequence shown here is derived from an EMBL/GenBank/DDBJ whole genome shotgun (WGS) entry which is preliminary data.</text>
</comment>
<keyword evidence="2" id="KW-1185">Reference proteome</keyword>
<name>A0ABR2URT7_9PEZI</name>
<dbReference type="EMBL" id="JARVKF010000398">
    <property type="protein sequence ID" value="KAK9417378.1"/>
    <property type="molecule type" value="Genomic_DNA"/>
</dbReference>
<reference evidence="1 2" key="1">
    <citation type="journal article" date="2024" name="J. Plant Pathol.">
        <title>Sequence and assembly of the genome of Seiridium unicorne, isolate CBS 538.82, causal agent of cypress canker disease.</title>
        <authorList>
            <person name="Scali E."/>
            <person name="Rocca G.D."/>
            <person name="Danti R."/>
            <person name="Garbelotto M."/>
            <person name="Barberini S."/>
            <person name="Baroncelli R."/>
            <person name="Emiliani G."/>
        </authorList>
    </citation>
    <scope>NUCLEOTIDE SEQUENCE [LARGE SCALE GENOMIC DNA]</scope>
    <source>
        <strain evidence="1 2">BM-138-508</strain>
    </source>
</reference>
<organism evidence="1 2">
    <name type="scientific">Seiridium unicorne</name>
    <dbReference type="NCBI Taxonomy" id="138068"/>
    <lineage>
        <taxon>Eukaryota</taxon>
        <taxon>Fungi</taxon>
        <taxon>Dikarya</taxon>
        <taxon>Ascomycota</taxon>
        <taxon>Pezizomycotina</taxon>
        <taxon>Sordariomycetes</taxon>
        <taxon>Xylariomycetidae</taxon>
        <taxon>Amphisphaeriales</taxon>
        <taxon>Sporocadaceae</taxon>
        <taxon>Seiridium</taxon>
    </lineage>
</organism>
<evidence type="ECO:0000313" key="1">
    <source>
        <dbReference type="EMBL" id="KAK9417378.1"/>
    </source>
</evidence>
<sequence>MSPPIEILLRFAASALPERLIGFQICVRGIPVNSAPETFQLRCLRPSIGINNGV</sequence>
<accession>A0ABR2URT7</accession>
<protein>
    <submittedName>
        <fullName evidence="1">Uncharacterized protein</fullName>
    </submittedName>
</protein>
<proteinExistence type="predicted"/>
<gene>
    <name evidence="1" type="ORF">SUNI508_08738</name>
</gene>
<dbReference type="Proteomes" id="UP001408356">
    <property type="component" value="Unassembled WGS sequence"/>
</dbReference>
<evidence type="ECO:0000313" key="2">
    <source>
        <dbReference type="Proteomes" id="UP001408356"/>
    </source>
</evidence>